<dbReference type="GO" id="GO:0030246">
    <property type="term" value="F:carbohydrate binding"/>
    <property type="evidence" value="ECO:0007669"/>
    <property type="project" value="InterPro"/>
</dbReference>
<keyword evidence="3" id="KW-1185">Reference proteome</keyword>
<dbReference type="Gene3D" id="2.60.40.1120">
    <property type="entry name" value="Carboxypeptidase-like, regulatory domain"/>
    <property type="match status" value="1"/>
</dbReference>
<organism evidence="2 3">
    <name type="scientific">Alkaliphilus oremlandii (strain OhILAs)</name>
    <name type="common">Clostridium oremlandii (strain OhILAs)</name>
    <dbReference type="NCBI Taxonomy" id="350688"/>
    <lineage>
        <taxon>Bacteria</taxon>
        <taxon>Bacillati</taxon>
        <taxon>Bacillota</taxon>
        <taxon>Clostridia</taxon>
        <taxon>Peptostreptococcales</taxon>
        <taxon>Natronincolaceae</taxon>
        <taxon>Alkaliphilus</taxon>
    </lineage>
</organism>
<dbReference type="SUPFAM" id="SSF49452">
    <property type="entry name" value="Starch-binding domain-like"/>
    <property type="match status" value="1"/>
</dbReference>
<feature type="transmembrane region" description="Helical" evidence="1">
    <location>
        <begin position="6"/>
        <end position="24"/>
    </location>
</feature>
<dbReference type="EMBL" id="CP000853">
    <property type="protein sequence ID" value="ABW17727.1"/>
    <property type="molecule type" value="Genomic_DNA"/>
</dbReference>
<dbReference type="STRING" id="350688.Clos_0161"/>
<dbReference type="InterPro" id="IPR011990">
    <property type="entry name" value="TPR-like_helical_dom_sf"/>
</dbReference>
<dbReference type="Pfam" id="PF13174">
    <property type="entry name" value="TPR_6"/>
    <property type="match status" value="1"/>
</dbReference>
<dbReference type="KEGG" id="aoe:Clos_0161"/>
<gene>
    <name evidence="2" type="ordered locus">Clos_0161</name>
</gene>
<dbReference type="eggNOG" id="COG0457">
    <property type="taxonomic scope" value="Bacteria"/>
</dbReference>
<sequence length="514" mass="59264">MLSITFISLFIAMILYFSFPSILLKMGEKFSHDGDYFKAKTYYDKINENFPKASVTESALEKAGYVSAIHNKIMISSSGFGPIYNSNHYIFPETRAYYEEILQRFPRGLSAQRVRYNLLIPDVQGEVLHGNVEEAIEMIKSFYANIHNETPRYMNAYTINGAIQAFEVKGYDEEAKDLLRWIIDYEDDWEKNIFQDYLSRLENSKDAYGSVTGKVSLRGKSFKNIPVFLQYQDTPDGTLYGFTQEAFWAITDNNGNFEFPNIPEGRYTVGLIGDLDQIGDTVLQGNPFEHTDFTIEKGQTYDFNISFVDRMKIISPVDGEEIKEDFIQFQWEPLEGAAYYTIALGISFEGASGTRIYGKYNTNEALVSKEDILYLHNFHTFDEEGPIPEPFFGFMNPKGQLFWGVHAYDENDRLLSSSIGYIRDESTEFSIGEIELTEGDKKLLKRDYAGAIESYEQSLAENKEDIHSLLMLARLYNFEQKLSNYTYGNKEKAKEYYRRLHKITGNEIFLENSN</sequence>
<dbReference type="InterPro" id="IPR019734">
    <property type="entry name" value="TPR_rpt"/>
</dbReference>
<name>A8MFT8_ALKOO</name>
<dbReference type="Gene3D" id="1.25.40.10">
    <property type="entry name" value="Tetratricopeptide repeat domain"/>
    <property type="match status" value="2"/>
</dbReference>
<dbReference type="Proteomes" id="UP000000269">
    <property type="component" value="Chromosome"/>
</dbReference>
<keyword evidence="1" id="KW-0812">Transmembrane</keyword>
<reference evidence="3" key="1">
    <citation type="submission" date="2007-10" db="EMBL/GenBank/DDBJ databases">
        <title>Complete genome of Alkaliphilus oremlandii OhILAs.</title>
        <authorList>
            <person name="Copeland A."/>
            <person name="Lucas S."/>
            <person name="Lapidus A."/>
            <person name="Barry K."/>
            <person name="Detter J.C."/>
            <person name="Glavina del Rio T."/>
            <person name="Hammon N."/>
            <person name="Israni S."/>
            <person name="Dalin E."/>
            <person name="Tice H."/>
            <person name="Pitluck S."/>
            <person name="Chain P."/>
            <person name="Malfatti S."/>
            <person name="Shin M."/>
            <person name="Vergez L."/>
            <person name="Schmutz J."/>
            <person name="Larimer F."/>
            <person name="Land M."/>
            <person name="Hauser L."/>
            <person name="Kyrpides N."/>
            <person name="Mikhailova N."/>
            <person name="Stolz J.F."/>
            <person name="Dawson A."/>
            <person name="Fisher E."/>
            <person name="Crable B."/>
            <person name="Perera E."/>
            <person name="Lisak J."/>
            <person name="Ranganathan M."/>
            <person name="Basu P."/>
            <person name="Richardson P."/>
        </authorList>
    </citation>
    <scope>NUCLEOTIDE SEQUENCE [LARGE SCALE GENOMIC DNA]</scope>
    <source>
        <strain evidence="3">OhILAs</strain>
    </source>
</reference>
<protein>
    <recommendedName>
        <fullName evidence="4">Carboxypeptidase regulatory-like domain-containing protein</fullName>
    </recommendedName>
</protein>
<dbReference type="InterPro" id="IPR013784">
    <property type="entry name" value="Carb-bd-like_fold"/>
</dbReference>
<proteinExistence type="predicted"/>
<keyword evidence="1" id="KW-0472">Membrane</keyword>
<evidence type="ECO:0000313" key="3">
    <source>
        <dbReference type="Proteomes" id="UP000000269"/>
    </source>
</evidence>
<dbReference type="AlphaFoldDB" id="A8MFT8"/>
<evidence type="ECO:0000256" key="1">
    <source>
        <dbReference type="SAM" id="Phobius"/>
    </source>
</evidence>
<evidence type="ECO:0008006" key="4">
    <source>
        <dbReference type="Google" id="ProtNLM"/>
    </source>
</evidence>
<dbReference type="HOGENOM" id="CLU_529609_0_0_9"/>
<accession>A8MFT8</accession>
<dbReference type="eggNOG" id="COG2956">
    <property type="taxonomic scope" value="Bacteria"/>
</dbReference>
<evidence type="ECO:0000313" key="2">
    <source>
        <dbReference type="EMBL" id="ABW17727.1"/>
    </source>
</evidence>
<keyword evidence="1" id="KW-1133">Transmembrane helix</keyword>